<evidence type="ECO:0000256" key="5">
    <source>
        <dbReference type="ARBA" id="ARBA00022840"/>
    </source>
</evidence>
<dbReference type="HOGENOM" id="CLU_000604_1_22_5"/>
<proteinExistence type="inferred from homology"/>
<dbReference type="EMBL" id="CP000630">
    <property type="protein sequence ID" value="ACM30916.1"/>
    <property type="molecule type" value="Genomic_DNA"/>
</dbReference>
<dbReference type="PROSITE" id="PS00211">
    <property type="entry name" value="ABC_TRANSPORTER_1"/>
    <property type="match status" value="1"/>
</dbReference>
<dbReference type="AlphaFoldDB" id="B9JP47"/>
<gene>
    <name evidence="9" type="ordered locus">Arad_14003</name>
</gene>
<keyword evidence="5 9" id="KW-0067">ATP-binding</keyword>
<keyword evidence="3" id="KW-1003">Cell membrane</keyword>
<dbReference type="CDD" id="cd03293">
    <property type="entry name" value="ABC_NrtD_SsuB_transporters"/>
    <property type="match status" value="1"/>
</dbReference>
<keyword evidence="6" id="KW-1278">Translocase</keyword>
<evidence type="ECO:0000256" key="2">
    <source>
        <dbReference type="ARBA" id="ARBA00022448"/>
    </source>
</evidence>
<dbReference type="PANTHER" id="PTHR42788:SF17">
    <property type="entry name" value="ALIPHATIC SULFONATES IMPORT ATP-BINDING PROTEIN SSUB"/>
    <property type="match status" value="1"/>
</dbReference>
<keyword evidence="2" id="KW-0813">Transport</keyword>
<dbReference type="Proteomes" id="UP000001600">
    <property type="component" value="Plasmid pAtK84b"/>
</dbReference>
<evidence type="ECO:0000313" key="9">
    <source>
        <dbReference type="EMBL" id="ACM30916.1"/>
    </source>
</evidence>
<dbReference type="KEGG" id="ara:Arad_14003"/>
<dbReference type="GO" id="GO:0005524">
    <property type="term" value="F:ATP binding"/>
    <property type="evidence" value="ECO:0007669"/>
    <property type="project" value="UniProtKB-KW"/>
</dbReference>
<name>B9JP47_RHIR8</name>
<dbReference type="SMART" id="SM00382">
    <property type="entry name" value="AAA"/>
    <property type="match status" value="1"/>
</dbReference>
<dbReference type="Gene3D" id="3.40.50.300">
    <property type="entry name" value="P-loop containing nucleotide triphosphate hydrolases"/>
    <property type="match status" value="1"/>
</dbReference>
<dbReference type="Pfam" id="PF00005">
    <property type="entry name" value="ABC_tran"/>
    <property type="match status" value="1"/>
</dbReference>
<accession>B9JP47</accession>
<feature type="domain" description="ABC transporter" evidence="8">
    <location>
        <begin position="30"/>
        <end position="251"/>
    </location>
</feature>
<keyword evidence="7" id="KW-0472">Membrane</keyword>
<dbReference type="InterPro" id="IPR050166">
    <property type="entry name" value="ABC_transporter_ATP-bind"/>
</dbReference>
<evidence type="ECO:0000313" key="10">
    <source>
        <dbReference type="Proteomes" id="UP000001600"/>
    </source>
</evidence>
<evidence type="ECO:0000256" key="6">
    <source>
        <dbReference type="ARBA" id="ARBA00022967"/>
    </source>
</evidence>
<dbReference type="InterPro" id="IPR017871">
    <property type="entry name" value="ABC_transporter-like_CS"/>
</dbReference>
<evidence type="ECO:0000256" key="1">
    <source>
        <dbReference type="ARBA" id="ARBA00005417"/>
    </source>
</evidence>
<evidence type="ECO:0000259" key="8">
    <source>
        <dbReference type="PROSITE" id="PS50893"/>
    </source>
</evidence>
<comment type="similarity">
    <text evidence="1">Belongs to the ABC transporter superfamily.</text>
</comment>
<geneLocation type="plasmid" evidence="9 10">
    <name>pAtK84b</name>
</geneLocation>
<evidence type="ECO:0000256" key="3">
    <source>
        <dbReference type="ARBA" id="ARBA00022475"/>
    </source>
</evidence>
<dbReference type="InterPro" id="IPR003593">
    <property type="entry name" value="AAA+_ATPase"/>
</dbReference>
<protein>
    <submittedName>
        <fullName evidence="9">ABC transporter ATP-binding protein (Nitrate/sulfonate)</fullName>
    </submittedName>
</protein>
<dbReference type="GO" id="GO:0016887">
    <property type="term" value="F:ATP hydrolysis activity"/>
    <property type="evidence" value="ECO:0007669"/>
    <property type="project" value="InterPro"/>
</dbReference>
<dbReference type="InterPro" id="IPR003439">
    <property type="entry name" value="ABC_transporter-like_ATP-bd"/>
</dbReference>
<sequence length="272" mass="29542">MVTVVSLKSTRPNVAKEVSLSNTSAGGAALDILGLWKGFDGTEVLKGLSLNVPAGQFLSIVGRSGCGKSTLLRLIADLETIDGGTIQIDGNPLSEISGEVRMMFQDARLLPWRTVLQNIGIGLPNPWQNRARKALAEVGLSEHADKWPSQLSGGQRQRVALARALIHRPRLLLLDEPLGALDALTRLEMQDLIESIRARHGFTVLLVTHDVEEAIALGDRVIVMEQGEIVLELDIELAHPRVRSSQAFTSIEEKVLSRVLNSRNAPSGDDCK</sequence>
<evidence type="ECO:0000256" key="7">
    <source>
        <dbReference type="ARBA" id="ARBA00023136"/>
    </source>
</evidence>
<keyword evidence="4" id="KW-0547">Nucleotide-binding</keyword>
<organism evidence="9 10">
    <name type="scientific">Rhizobium rhizogenes (strain K84 / ATCC BAA-868)</name>
    <name type="common">Agrobacterium radiobacter</name>
    <dbReference type="NCBI Taxonomy" id="311403"/>
    <lineage>
        <taxon>Bacteria</taxon>
        <taxon>Pseudomonadati</taxon>
        <taxon>Pseudomonadota</taxon>
        <taxon>Alphaproteobacteria</taxon>
        <taxon>Hyphomicrobiales</taxon>
        <taxon>Rhizobiaceae</taxon>
        <taxon>Rhizobium/Agrobacterium group</taxon>
        <taxon>Rhizobium</taxon>
    </lineage>
</organism>
<dbReference type="SUPFAM" id="SSF52540">
    <property type="entry name" value="P-loop containing nucleoside triphosphate hydrolases"/>
    <property type="match status" value="1"/>
</dbReference>
<dbReference type="InterPro" id="IPR027417">
    <property type="entry name" value="P-loop_NTPase"/>
</dbReference>
<keyword evidence="9" id="KW-0614">Plasmid</keyword>
<evidence type="ECO:0000256" key="4">
    <source>
        <dbReference type="ARBA" id="ARBA00022741"/>
    </source>
</evidence>
<reference evidence="9 10" key="1">
    <citation type="journal article" date="2009" name="J. Bacteriol.">
        <title>Genome sequences of three Agrobacterium biovars help elucidate the evolution of multichromosome genomes in bacteria.</title>
        <authorList>
            <person name="Slater S.C."/>
            <person name="Goldman B.S."/>
            <person name="Goodner B."/>
            <person name="Setubal J.C."/>
            <person name="Farrand S.K."/>
            <person name="Nester E.W."/>
            <person name="Burr T.J."/>
            <person name="Banta L."/>
            <person name="Dickerman A.W."/>
            <person name="Paulsen I."/>
            <person name="Otten L."/>
            <person name="Suen G."/>
            <person name="Welch R."/>
            <person name="Almeida N.F."/>
            <person name="Arnold F."/>
            <person name="Burton O.T."/>
            <person name="Du Z."/>
            <person name="Ewing A."/>
            <person name="Godsy E."/>
            <person name="Heisel S."/>
            <person name="Houmiel K.L."/>
            <person name="Jhaveri J."/>
            <person name="Lu J."/>
            <person name="Miller N.M."/>
            <person name="Norton S."/>
            <person name="Chen Q."/>
            <person name="Phoolcharoen W."/>
            <person name="Ohlin V."/>
            <person name="Ondrusek D."/>
            <person name="Pride N."/>
            <person name="Stricklin S.L."/>
            <person name="Sun J."/>
            <person name="Wheeler C."/>
            <person name="Wilson L."/>
            <person name="Zhu H."/>
            <person name="Wood D.W."/>
        </authorList>
    </citation>
    <scope>NUCLEOTIDE SEQUENCE [LARGE SCALE GENOMIC DNA]</scope>
    <source>
        <strain evidence="10">K84 / ATCC BAA-868</strain>
        <plasmid evidence="9 10">pAtK84b</plasmid>
    </source>
</reference>
<dbReference type="PANTHER" id="PTHR42788">
    <property type="entry name" value="TAURINE IMPORT ATP-BINDING PROTEIN-RELATED"/>
    <property type="match status" value="1"/>
</dbReference>
<dbReference type="PROSITE" id="PS50893">
    <property type="entry name" value="ABC_TRANSPORTER_2"/>
    <property type="match status" value="1"/>
</dbReference>